<dbReference type="Proteomes" id="UP000664369">
    <property type="component" value="Unassembled WGS sequence"/>
</dbReference>
<evidence type="ECO:0000313" key="2">
    <source>
        <dbReference type="Proteomes" id="UP000664369"/>
    </source>
</evidence>
<organism evidence="1 2">
    <name type="scientific">Hymenobacter negativus</name>
    <dbReference type="NCBI Taxonomy" id="2795026"/>
    <lineage>
        <taxon>Bacteria</taxon>
        <taxon>Pseudomonadati</taxon>
        <taxon>Bacteroidota</taxon>
        <taxon>Cytophagia</taxon>
        <taxon>Cytophagales</taxon>
        <taxon>Hymenobacteraceae</taxon>
        <taxon>Hymenobacter</taxon>
    </lineage>
</organism>
<reference evidence="1 2" key="1">
    <citation type="submission" date="2021-03" db="EMBL/GenBank/DDBJ databases">
        <authorList>
            <person name="Kim M.K."/>
        </authorList>
    </citation>
    <scope>NUCLEOTIDE SEQUENCE [LARGE SCALE GENOMIC DNA]</scope>
    <source>
        <strain evidence="1 2">BT442</strain>
    </source>
</reference>
<dbReference type="EMBL" id="JAGETZ010000005">
    <property type="protein sequence ID" value="MBO2009913.1"/>
    <property type="molecule type" value="Genomic_DNA"/>
</dbReference>
<name>A0ABS3QFA6_9BACT</name>
<evidence type="ECO:0000313" key="1">
    <source>
        <dbReference type="EMBL" id="MBO2009913.1"/>
    </source>
</evidence>
<sequence length="126" mass="14464">MFVFSFTYWGNHGLGDYARIPLGNGEAMQEINGMEAYFETDVPLELSSDQPFIDSFQVADDVLCGQANDKTFFTYNLVTKQQRHFGDAQEYATYATQHGLPAVREFKSFGAHYSSYWSGWRFWLLA</sequence>
<dbReference type="RefSeq" id="WP_208175548.1">
    <property type="nucleotide sequence ID" value="NZ_JAGETZ010000005.1"/>
</dbReference>
<accession>A0ABS3QFA6</accession>
<proteinExistence type="predicted"/>
<gene>
    <name evidence="1" type="ORF">J4E00_12695</name>
</gene>
<comment type="caution">
    <text evidence="1">The sequence shown here is derived from an EMBL/GenBank/DDBJ whole genome shotgun (WGS) entry which is preliminary data.</text>
</comment>
<keyword evidence="2" id="KW-1185">Reference proteome</keyword>
<protein>
    <submittedName>
        <fullName evidence="1">Uncharacterized protein</fullName>
    </submittedName>
</protein>